<dbReference type="InterPro" id="IPR012093">
    <property type="entry name" value="Pirin"/>
</dbReference>
<dbReference type="Proteomes" id="UP001519887">
    <property type="component" value="Unassembled WGS sequence"/>
</dbReference>
<dbReference type="InterPro" id="IPR014710">
    <property type="entry name" value="RmlC-like_jellyroll"/>
</dbReference>
<organism evidence="4 5">
    <name type="scientific">Paenibacillus sepulcri</name>
    <dbReference type="NCBI Taxonomy" id="359917"/>
    <lineage>
        <taxon>Bacteria</taxon>
        <taxon>Bacillati</taxon>
        <taxon>Bacillota</taxon>
        <taxon>Bacilli</taxon>
        <taxon>Bacillales</taxon>
        <taxon>Paenibacillaceae</taxon>
        <taxon>Paenibacillus</taxon>
    </lineage>
</organism>
<comment type="caution">
    <text evidence="4">The sequence shown here is derived from an EMBL/GenBank/DDBJ whole genome shotgun (WGS) entry which is preliminary data.</text>
</comment>
<evidence type="ECO:0000313" key="4">
    <source>
        <dbReference type="EMBL" id="MBW7453442.1"/>
    </source>
</evidence>
<protein>
    <submittedName>
        <fullName evidence="4">Pirin family protein</fullName>
    </submittedName>
</protein>
<comment type="similarity">
    <text evidence="1 2">Belongs to the pirin family.</text>
</comment>
<dbReference type="EMBL" id="JAHZIK010000074">
    <property type="protein sequence ID" value="MBW7453442.1"/>
    <property type="molecule type" value="Genomic_DNA"/>
</dbReference>
<dbReference type="PANTHER" id="PTHR13903">
    <property type="entry name" value="PIRIN-RELATED"/>
    <property type="match status" value="1"/>
</dbReference>
<feature type="domain" description="Pirin N-terminal" evidence="3">
    <location>
        <begin position="53"/>
        <end position="119"/>
    </location>
</feature>
<dbReference type="PIRSF" id="PIRSF006232">
    <property type="entry name" value="Pirin"/>
    <property type="match status" value="1"/>
</dbReference>
<reference evidence="4 5" key="1">
    <citation type="submission" date="2021-07" db="EMBL/GenBank/DDBJ databases">
        <title>Paenibacillus radiodurans sp. nov., isolated from the southeastern edge of Tengger Desert.</title>
        <authorList>
            <person name="Zhang G."/>
        </authorList>
    </citation>
    <scope>NUCLEOTIDE SEQUENCE [LARGE SCALE GENOMIC DNA]</scope>
    <source>
        <strain evidence="4 5">CCM 7311</strain>
    </source>
</reference>
<sequence>MTIKIYPPEQQDDSWFDGTNIRVQKPIGFPQENSVVQRVGPLFYWSWAHTKEKGGIGLHPHRGFEIMSYVINGQLTHGDTLGTKSTIGPGGVQVMQTGSGVSHQEEVQGPDAESFQIWLEPYLSEAMKRTPTYRDYRNEDFPVTAPAQGVSRKTLIGEGAPIQLVTDVKMWDITVAQGQAYQHVIPAGYSWAALAVRGGGTWENMNPENEPVLFHHKDFSVIEATGNNKSIGLRADRDSNVRMFAIELPTTVDYPLYQR</sequence>
<dbReference type="PANTHER" id="PTHR13903:SF8">
    <property type="entry name" value="PIRIN"/>
    <property type="match status" value="1"/>
</dbReference>
<evidence type="ECO:0000313" key="5">
    <source>
        <dbReference type="Proteomes" id="UP001519887"/>
    </source>
</evidence>
<dbReference type="Pfam" id="PF02678">
    <property type="entry name" value="Pirin"/>
    <property type="match status" value="1"/>
</dbReference>
<evidence type="ECO:0000259" key="3">
    <source>
        <dbReference type="Pfam" id="PF02678"/>
    </source>
</evidence>
<name>A0ABS7BXR5_9BACL</name>
<dbReference type="InterPro" id="IPR003829">
    <property type="entry name" value="Pirin_N_dom"/>
</dbReference>
<dbReference type="Gene3D" id="2.60.120.10">
    <property type="entry name" value="Jelly Rolls"/>
    <property type="match status" value="1"/>
</dbReference>
<accession>A0ABS7BXR5</accession>
<gene>
    <name evidence="4" type="ORF">K0U00_05255</name>
</gene>
<dbReference type="SUPFAM" id="SSF51182">
    <property type="entry name" value="RmlC-like cupins"/>
    <property type="match status" value="1"/>
</dbReference>
<proteinExistence type="inferred from homology"/>
<dbReference type="InterPro" id="IPR011051">
    <property type="entry name" value="RmlC_Cupin_sf"/>
</dbReference>
<keyword evidence="5" id="KW-1185">Reference proteome</keyword>
<evidence type="ECO:0000256" key="2">
    <source>
        <dbReference type="RuleBase" id="RU003457"/>
    </source>
</evidence>
<evidence type="ECO:0000256" key="1">
    <source>
        <dbReference type="ARBA" id="ARBA00008416"/>
    </source>
</evidence>